<dbReference type="InterPro" id="IPR013762">
    <property type="entry name" value="Integrase-like_cat_sf"/>
</dbReference>
<feature type="active site" description="O-(3'-phospho-DNA)-tyrosine intermediate" evidence="3">
    <location>
        <position position="232"/>
    </location>
</feature>
<dbReference type="InterPro" id="IPR016423">
    <property type="entry name" value="Resolvase_Rsv"/>
</dbReference>
<feature type="domain" description="Tyr recombinase" evidence="4">
    <location>
        <begin position="50"/>
        <end position="245"/>
    </location>
</feature>
<gene>
    <name evidence="5" type="ordered locus">YpsIP31758_A0019</name>
</gene>
<keyword evidence="1" id="KW-0229">DNA integration</keyword>
<dbReference type="InterPro" id="IPR002104">
    <property type="entry name" value="Integrase_catalytic"/>
</dbReference>
<dbReference type="Gene3D" id="1.10.443.10">
    <property type="entry name" value="Intergrase catalytic core"/>
    <property type="match status" value="1"/>
</dbReference>
<accession>A0A0U1QT89</accession>
<keyword evidence="2" id="KW-0233">DNA recombination</keyword>
<dbReference type="AlphaFoldDB" id="A0A0U1QT89"/>
<evidence type="ECO:0000256" key="3">
    <source>
        <dbReference type="PIRSR" id="PIRSR004576-50"/>
    </source>
</evidence>
<proteinExistence type="predicted"/>
<evidence type="ECO:0000256" key="2">
    <source>
        <dbReference type="ARBA" id="ARBA00023172"/>
    </source>
</evidence>
<dbReference type="PANTHER" id="PTHR30349">
    <property type="entry name" value="PHAGE INTEGRASE-RELATED"/>
    <property type="match status" value="1"/>
</dbReference>
<dbReference type="PIRSF" id="PIRSF004576">
    <property type="entry name" value="Resolvase_Rsv"/>
    <property type="match status" value="1"/>
</dbReference>
<dbReference type="SUPFAM" id="SSF56349">
    <property type="entry name" value="DNA breaking-rejoining enzymes"/>
    <property type="match status" value="1"/>
</dbReference>
<dbReference type="Proteomes" id="UP000002412">
    <property type="component" value="Plasmid p_59kb"/>
</dbReference>
<name>A0A0U1QT89_YERP3</name>
<evidence type="ECO:0000259" key="4">
    <source>
        <dbReference type="PROSITE" id="PS51898"/>
    </source>
</evidence>
<geneLocation type="plasmid" evidence="6">
    <name>plasmid_59kb</name>
</geneLocation>
<dbReference type="InterPro" id="IPR011010">
    <property type="entry name" value="DNA_brk_join_enz"/>
</dbReference>
<dbReference type="GO" id="GO:0003677">
    <property type="term" value="F:DNA binding"/>
    <property type="evidence" value="ECO:0007669"/>
    <property type="project" value="InterPro"/>
</dbReference>
<dbReference type="KEGG" id="ypi:YpsIP31758_A0019"/>
<dbReference type="HOGENOM" id="CLU_070567_0_0_6"/>
<dbReference type="EMBL" id="CP000718">
    <property type="protein sequence ID" value="ABS45598.1"/>
    <property type="molecule type" value="Genomic_DNA"/>
</dbReference>
<dbReference type="GO" id="GO:0015074">
    <property type="term" value="P:DNA integration"/>
    <property type="evidence" value="ECO:0007669"/>
    <property type="project" value="UniProtKB-KW"/>
</dbReference>
<evidence type="ECO:0000256" key="1">
    <source>
        <dbReference type="ARBA" id="ARBA00022908"/>
    </source>
</evidence>
<dbReference type="PANTHER" id="PTHR30349:SF90">
    <property type="entry name" value="TYROSINE RECOMBINASE XERD"/>
    <property type="match status" value="1"/>
</dbReference>
<protein>
    <submittedName>
        <fullName evidence="5">Putative integrase/resolvase</fullName>
    </submittedName>
</protein>
<reference evidence="5 6" key="1">
    <citation type="journal article" date="2007" name="PLoS Genet.">
        <title>The complete genome sequence of Yersinia pseudotuberculosis IP31758, the causative agent of Far East scarlet-like fever.</title>
        <authorList>
            <person name="Eppinger M."/>
            <person name="Rosovitz M.J."/>
            <person name="Fricke W.F."/>
            <person name="Rasko D.A."/>
            <person name="Kokorina G."/>
            <person name="Fayolle C."/>
            <person name="Lindler L.E."/>
            <person name="Carniel E."/>
            <person name="Ravel J."/>
        </authorList>
    </citation>
    <scope>NUCLEOTIDE SEQUENCE [LARGE SCALE GENOMIC DNA]</scope>
    <source>
        <strain evidence="5 6">IP 31758</strain>
        <plasmid evidence="6">Plasmid plasmid_59kb</plasmid>
    </source>
</reference>
<dbReference type="Pfam" id="PF00589">
    <property type="entry name" value="Phage_integrase"/>
    <property type="match status" value="1"/>
</dbReference>
<dbReference type="InterPro" id="IPR050090">
    <property type="entry name" value="Tyrosine_recombinase_XerCD"/>
</dbReference>
<dbReference type="GO" id="GO:0006310">
    <property type="term" value="P:DNA recombination"/>
    <property type="evidence" value="ECO:0007669"/>
    <property type="project" value="UniProtKB-KW"/>
</dbReference>
<keyword evidence="5" id="KW-0614">Plasmid</keyword>
<evidence type="ECO:0000313" key="6">
    <source>
        <dbReference type="Proteomes" id="UP000002412"/>
    </source>
</evidence>
<dbReference type="PROSITE" id="PS51898">
    <property type="entry name" value="TYR_RECOMBINASE"/>
    <property type="match status" value="1"/>
</dbReference>
<evidence type="ECO:0000313" key="5">
    <source>
        <dbReference type="EMBL" id="ABS45598.1"/>
    </source>
</evidence>
<sequence>MQIADNEMSSIIPHDLGQISRSAIRAPAPLFSYGHALALREKVLASGDAELPLYLLAPEVTVLLSYLPDLRQRLLIETLWNTGARLNEALALTPACFHIEGDSPFVVLKTLKQRQKGRGRPKEGQTLKRIVPLLDENYVRLVHEYLATFRPKKYAPLWVNEHGDTISDETPRTWLRAAVTRANRDSVTFSLPVITPKTFRHSFAMHLVQSGVAFKVVQTFMGHKDAASTEVYTRIFALDVGAQYGVKFSMAAADAMALVRRRS</sequence>
<organism evidence="5 6">
    <name type="scientific">Yersinia pseudotuberculosis serotype O:1b (strain IP 31758)</name>
    <dbReference type="NCBI Taxonomy" id="349747"/>
    <lineage>
        <taxon>Bacteria</taxon>
        <taxon>Pseudomonadati</taxon>
        <taxon>Pseudomonadota</taxon>
        <taxon>Gammaproteobacteria</taxon>
        <taxon>Enterobacterales</taxon>
        <taxon>Yersiniaceae</taxon>
        <taxon>Yersinia</taxon>
    </lineage>
</organism>